<evidence type="ECO:0000256" key="1">
    <source>
        <dbReference type="ARBA" id="ARBA00023002"/>
    </source>
</evidence>
<dbReference type="RefSeq" id="WP_375735743.1">
    <property type="nucleotide sequence ID" value="NZ_JBCGDC010000083.1"/>
</dbReference>
<dbReference type="SUPFAM" id="SSF51735">
    <property type="entry name" value="NAD(P)-binding Rossmann-fold domains"/>
    <property type="match status" value="1"/>
</dbReference>
<dbReference type="EMBL" id="JBCGDC010000083">
    <property type="protein sequence ID" value="MFB6396222.1"/>
    <property type="molecule type" value="Genomic_DNA"/>
</dbReference>
<evidence type="ECO:0000259" key="2">
    <source>
        <dbReference type="Pfam" id="PF22725"/>
    </source>
</evidence>
<keyword evidence="1" id="KW-0560">Oxidoreductase</keyword>
<dbReference type="Proteomes" id="UP001582793">
    <property type="component" value="Unassembled WGS sequence"/>
</dbReference>
<dbReference type="PANTHER" id="PTHR43818">
    <property type="entry name" value="BCDNA.GH03377"/>
    <property type="match status" value="1"/>
</dbReference>
<dbReference type="Gene3D" id="3.30.360.10">
    <property type="entry name" value="Dihydrodipicolinate Reductase, domain 2"/>
    <property type="match status" value="1"/>
</dbReference>
<dbReference type="PANTHER" id="PTHR43818:SF11">
    <property type="entry name" value="BCDNA.GH03377"/>
    <property type="match status" value="1"/>
</dbReference>
<name>A0ABV5CW35_9ACTN</name>
<organism evidence="3 4">
    <name type="scientific">Polymorphospora lycopeni</name>
    <dbReference type="NCBI Taxonomy" id="3140240"/>
    <lineage>
        <taxon>Bacteria</taxon>
        <taxon>Bacillati</taxon>
        <taxon>Actinomycetota</taxon>
        <taxon>Actinomycetes</taxon>
        <taxon>Micromonosporales</taxon>
        <taxon>Micromonosporaceae</taxon>
        <taxon>Polymorphospora</taxon>
    </lineage>
</organism>
<dbReference type="SUPFAM" id="SSF55347">
    <property type="entry name" value="Glyceraldehyde-3-phosphate dehydrogenase-like, C-terminal domain"/>
    <property type="match status" value="1"/>
</dbReference>
<reference evidence="3 4" key="1">
    <citation type="submission" date="2024-04" db="EMBL/GenBank/DDBJ databases">
        <title>Polymorphospora sp. isolated from Baiyangdian Lake in Xiong'an New Area.</title>
        <authorList>
            <person name="Zhang X."/>
            <person name="Liu J."/>
        </authorList>
    </citation>
    <scope>NUCLEOTIDE SEQUENCE [LARGE SCALE GENOMIC DNA]</scope>
    <source>
        <strain evidence="3 4">2-325</strain>
    </source>
</reference>
<evidence type="ECO:0000313" key="3">
    <source>
        <dbReference type="EMBL" id="MFB6396222.1"/>
    </source>
</evidence>
<evidence type="ECO:0000313" key="4">
    <source>
        <dbReference type="Proteomes" id="UP001582793"/>
    </source>
</evidence>
<dbReference type="InterPro" id="IPR050463">
    <property type="entry name" value="Gfo/Idh/MocA_oxidrdct_glycsds"/>
</dbReference>
<dbReference type="Pfam" id="PF22725">
    <property type="entry name" value="GFO_IDH_MocA_C3"/>
    <property type="match status" value="1"/>
</dbReference>
<sequence>MAHPAGERQPRIAIAGLATSHPFSDAATIGRLRPGAAFDVWDADADRVAEFERRNPGHHAHDRLTDLVDRKPDGIILTLRPDQVAAALDVLLPLGVPVFVNKPAAATRSQLRDLTARCEPVAHRVLTSSVLRFAAPVAHLAGRLDRDRVLSARAVVRHDVGRWAQGSTPWQDDPSVGGGAIVTMGLHGVELLVALLGRQARTVAATSARRIYPTLRSADSATLLLNWADGVQGTVDVVGAAEAESYGVSVETADGPIGFDLPDGSADPFGYARTVEEFLAMVEVGAPSPVAWPETVAILDLLISAVELESRSSR</sequence>
<protein>
    <submittedName>
        <fullName evidence="3">Gfo/Idh/MocA family oxidoreductase</fullName>
    </submittedName>
</protein>
<proteinExistence type="predicted"/>
<accession>A0ABV5CW35</accession>
<dbReference type="InterPro" id="IPR055170">
    <property type="entry name" value="GFO_IDH_MocA-like_dom"/>
</dbReference>
<gene>
    <name evidence="3" type="ORF">AAFH96_24390</name>
</gene>
<comment type="caution">
    <text evidence="3">The sequence shown here is derived from an EMBL/GenBank/DDBJ whole genome shotgun (WGS) entry which is preliminary data.</text>
</comment>
<feature type="domain" description="GFO/IDH/MocA-like oxidoreductase" evidence="2">
    <location>
        <begin position="149"/>
        <end position="243"/>
    </location>
</feature>
<dbReference type="InterPro" id="IPR036291">
    <property type="entry name" value="NAD(P)-bd_dom_sf"/>
</dbReference>
<dbReference type="Gene3D" id="3.40.50.720">
    <property type="entry name" value="NAD(P)-binding Rossmann-like Domain"/>
    <property type="match status" value="1"/>
</dbReference>
<keyword evidence="4" id="KW-1185">Reference proteome</keyword>